<accession>C6TL47</accession>
<protein>
    <submittedName>
        <fullName evidence="1">Uncharacterized protein</fullName>
    </submittedName>
</protein>
<dbReference type="EMBL" id="BT098424">
    <property type="protein sequence ID" value="ACU23637.1"/>
    <property type="molecule type" value="mRNA"/>
</dbReference>
<evidence type="ECO:0000313" key="1">
    <source>
        <dbReference type="EMBL" id="ACU23637.1"/>
    </source>
</evidence>
<organism evidence="1">
    <name type="scientific">Glycine max</name>
    <name type="common">Soybean</name>
    <name type="synonym">Glycine hispida</name>
    <dbReference type="NCBI Taxonomy" id="3847"/>
    <lineage>
        <taxon>Eukaryota</taxon>
        <taxon>Viridiplantae</taxon>
        <taxon>Streptophyta</taxon>
        <taxon>Embryophyta</taxon>
        <taxon>Tracheophyta</taxon>
        <taxon>Spermatophyta</taxon>
        <taxon>Magnoliopsida</taxon>
        <taxon>eudicotyledons</taxon>
        <taxon>Gunneridae</taxon>
        <taxon>Pentapetalae</taxon>
        <taxon>rosids</taxon>
        <taxon>fabids</taxon>
        <taxon>Fabales</taxon>
        <taxon>Fabaceae</taxon>
        <taxon>Papilionoideae</taxon>
        <taxon>50 kb inversion clade</taxon>
        <taxon>NPAAA clade</taxon>
        <taxon>indigoferoid/millettioid clade</taxon>
        <taxon>Phaseoleae</taxon>
        <taxon>Glycine</taxon>
        <taxon>Glycine subgen. Soja</taxon>
    </lineage>
</organism>
<name>C6TL47_SOYBN</name>
<dbReference type="AlphaFoldDB" id="C6TL47"/>
<reference evidence="1" key="1">
    <citation type="submission" date="2009-08" db="EMBL/GenBank/DDBJ databases">
        <authorList>
            <person name="Cheung F."/>
            <person name="Xiao Y."/>
            <person name="Chan A."/>
            <person name="Moskal W."/>
            <person name="Town C.D."/>
        </authorList>
    </citation>
    <scope>NUCLEOTIDE SEQUENCE</scope>
</reference>
<sequence>MPITLRTPCKKHLVHFSTANPPMLSQTRRFRLGNRKSRWTLTPATISACSSSRFGDAHVVGRMTGRSIRARMFEKLSKENHLDGSGSGSSQIGVPDVGWVSELVSR</sequence>
<proteinExistence type="evidence at transcript level"/>